<comment type="similarity">
    <text evidence="1">Belongs to the PemK/MazF family.</text>
</comment>
<dbReference type="Proteomes" id="UP000627155">
    <property type="component" value="Chromosome"/>
</dbReference>
<sequence>MVKQYDIIKLNLNPVQGNEKGNYRPCLVVNITEFTKQSGFAWVIPITSRKQSRYPTDVIVETEKGLINGVVDCAHIRTVDLYTRSHQKVDVLKANKIEEVKDILTGIMDL</sequence>
<evidence type="ECO:0000313" key="8">
    <source>
        <dbReference type="Proteomes" id="UP000241209"/>
    </source>
</evidence>
<dbReference type="EMBL" id="PZFK01000002">
    <property type="protein sequence ID" value="PTI30962.1"/>
    <property type="molecule type" value="Genomic_DNA"/>
</dbReference>
<dbReference type="GeneID" id="64117591"/>
<dbReference type="GO" id="GO:0003677">
    <property type="term" value="F:DNA binding"/>
    <property type="evidence" value="ECO:0007669"/>
    <property type="project" value="InterPro"/>
</dbReference>
<dbReference type="SUPFAM" id="SSF50118">
    <property type="entry name" value="Cell growth inhibitor/plasmid maintenance toxic component"/>
    <property type="match status" value="1"/>
</dbReference>
<evidence type="ECO:0000256" key="4">
    <source>
        <dbReference type="ARBA" id="ARBA00031226"/>
    </source>
</evidence>
<evidence type="ECO:0000313" key="9">
    <source>
        <dbReference type="Proteomes" id="UP000627155"/>
    </source>
</evidence>
<dbReference type="Pfam" id="PF02452">
    <property type="entry name" value="PemK_toxin"/>
    <property type="match status" value="1"/>
</dbReference>
<dbReference type="GO" id="GO:0016075">
    <property type="term" value="P:rRNA catabolic process"/>
    <property type="evidence" value="ECO:0007669"/>
    <property type="project" value="TreeGrafter"/>
</dbReference>
<evidence type="ECO:0000256" key="1">
    <source>
        <dbReference type="ARBA" id="ARBA00007521"/>
    </source>
</evidence>
<dbReference type="PANTHER" id="PTHR33988">
    <property type="entry name" value="ENDORIBONUCLEASE MAZF-RELATED"/>
    <property type="match status" value="1"/>
</dbReference>
<dbReference type="RefSeq" id="WP_103322579.1">
    <property type="nucleotide sequence ID" value="NZ_BMDF01000005.1"/>
</dbReference>
<dbReference type="Proteomes" id="UP000241209">
    <property type="component" value="Unassembled WGS sequence"/>
</dbReference>
<evidence type="ECO:0000256" key="5">
    <source>
        <dbReference type="ARBA" id="ARBA00032054"/>
    </source>
</evidence>
<evidence type="ECO:0000313" key="6">
    <source>
        <dbReference type="EMBL" id="PTI30962.1"/>
    </source>
</evidence>
<keyword evidence="9" id="KW-1185">Reference proteome</keyword>
<dbReference type="AlphaFoldDB" id="A0A2T4PWU4"/>
<reference evidence="7 9" key="3">
    <citation type="submission" date="2021-02" db="EMBL/GenBank/DDBJ databases">
        <title>FDA dAtabase for Regulatory Grade micrObial Sequences (FDA-ARGOS): Supporting development and validation of Infectious Disease Dx tests.</title>
        <authorList>
            <person name="Sproer C."/>
            <person name="Gronow S."/>
            <person name="Severitt S."/>
            <person name="Schroder I."/>
            <person name="Tallon L."/>
            <person name="Sadzewicz L."/>
            <person name="Zhao X."/>
            <person name="Boylan J."/>
            <person name="Ott S."/>
            <person name="Bowen H."/>
            <person name="Vavikolanu K."/>
            <person name="Mehta A."/>
            <person name="Aluvathingal J."/>
            <person name="Nadendla S."/>
            <person name="Lowell S."/>
            <person name="Myers T."/>
            <person name="Yan Y."/>
            <person name="Sichtig H."/>
        </authorList>
    </citation>
    <scope>NUCLEOTIDE SEQUENCE [LARGE SCALE GENOMIC DNA]</scope>
    <source>
        <strain evidence="7 9">FDAARGOS_1207</strain>
    </source>
</reference>
<dbReference type="EMBL" id="CP069486">
    <property type="protein sequence ID" value="QRO86099.1"/>
    <property type="molecule type" value="Genomic_DNA"/>
</dbReference>
<evidence type="ECO:0000313" key="7">
    <source>
        <dbReference type="EMBL" id="QRO86099.1"/>
    </source>
</evidence>
<organism evidence="6 8">
    <name type="scientific">Mammaliicoccus vitulinus</name>
    <dbReference type="NCBI Taxonomy" id="71237"/>
    <lineage>
        <taxon>Bacteria</taxon>
        <taxon>Bacillati</taxon>
        <taxon>Bacillota</taxon>
        <taxon>Bacilli</taxon>
        <taxon>Bacillales</taxon>
        <taxon>Staphylococcaceae</taxon>
        <taxon>Mammaliicoccus</taxon>
    </lineage>
</organism>
<proteinExistence type="inferred from homology"/>
<evidence type="ECO:0000256" key="2">
    <source>
        <dbReference type="ARBA" id="ARBA00019638"/>
    </source>
</evidence>
<reference evidence="6" key="2">
    <citation type="submission" date="2018-03" db="EMBL/GenBank/DDBJ databases">
        <authorList>
            <person name="Keele B.F."/>
        </authorList>
    </citation>
    <scope>NUCLEOTIDE SEQUENCE</scope>
    <source>
        <strain evidence="6">SNUC 2204</strain>
    </source>
</reference>
<reference evidence="6 8" key="1">
    <citation type="journal article" date="2016" name="Front. Microbiol.">
        <title>Comprehensive Phylogenetic Analysis of Bovine Non-aureus Staphylococci Species Based on Whole-Genome Sequencing.</title>
        <authorList>
            <person name="Naushad S."/>
            <person name="Barkema H.W."/>
            <person name="Luby C."/>
            <person name="Condas L.A."/>
            <person name="Nobrega D.B."/>
            <person name="Carson D.A."/>
            <person name="De Buck J."/>
        </authorList>
    </citation>
    <scope>NUCLEOTIDE SEQUENCE [LARGE SCALE GENOMIC DNA]</scope>
    <source>
        <strain evidence="6 8">SNUC 2204</strain>
    </source>
</reference>
<evidence type="ECO:0000256" key="3">
    <source>
        <dbReference type="ARBA" id="ARBA00022649"/>
    </source>
</evidence>
<dbReference type="GO" id="GO:0004521">
    <property type="term" value="F:RNA endonuclease activity"/>
    <property type="evidence" value="ECO:0007669"/>
    <property type="project" value="TreeGrafter"/>
</dbReference>
<dbReference type="Gene3D" id="2.30.30.110">
    <property type="match status" value="1"/>
</dbReference>
<dbReference type="GO" id="GO:0006402">
    <property type="term" value="P:mRNA catabolic process"/>
    <property type="evidence" value="ECO:0007669"/>
    <property type="project" value="TreeGrafter"/>
</dbReference>
<gene>
    <name evidence="6" type="ORF">BU072_01405</name>
    <name evidence="7" type="ORF">I6J37_05425</name>
</gene>
<name>A0A2T4PWU4_9STAP</name>
<dbReference type="InterPro" id="IPR003477">
    <property type="entry name" value="PemK-like"/>
</dbReference>
<protein>
    <recommendedName>
        <fullName evidence="2">Endoribonuclease MazF</fullName>
    </recommendedName>
    <alternativeName>
        <fullName evidence="4">Toxin MazF</fullName>
    </alternativeName>
    <alternativeName>
        <fullName evidence="5">mRNA interferase MazF</fullName>
    </alternativeName>
</protein>
<keyword evidence="3" id="KW-1277">Toxin-antitoxin system</keyword>
<dbReference type="InterPro" id="IPR011067">
    <property type="entry name" value="Plasmid_toxin/cell-grow_inhib"/>
</dbReference>
<dbReference type="OrthoDB" id="9808744at2"/>
<accession>A0A2T4PWU4</accession>